<proteinExistence type="predicted"/>
<dbReference type="Gene3D" id="1.25.40.10">
    <property type="entry name" value="Tetratricopeptide repeat domain"/>
    <property type="match status" value="1"/>
</dbReference>
<dbReference type="InterPro" id="IPR002035">
    <property type="entry name" value="VWF_A"/>
</dbReference>
<dbReference type="SUPFAM" id="SSF48452">
    <property type="entry name" value="TPR-like"/>
    <property type="match status" value="1"/>
</dbReference>
<dbReference type="Pfam" id="PF13519">
    <property type="entry name" value="VWA_2"/>
    <property type="match status" value="1"/>
</dbReference>
<keyword evidence="3" id="KW-0732">Signal</keyword>
<protein>
    <submittedName>
        <fullName evidence="5">von Willebrand factor, type A</fullName>
    </submittedName>
</protein>
<dbReference type="PROSITE" id="PS50234">
    <property type="entry name" value="VWFA"/>
    <property type="match status" value="1"/>
</dbReference>
<dbReference type="Proteomes" id="UP000002432">
    <property type="component" value="Chromosome"/>
</dbReference>
<feature type="repeat" description="TPR" evidence="1">
    <location>
        <begin position="156"/>
        <end position="189"/>
    </location>
</feature>
<keyword evidence="6" id="KW-1185">Reference proteome</keyword>
<evidence type="ECO:0000256" key="2">
    <source>
        <dbReference type="SAM" id="MobiDB-lite"/>
    </source>
</evidence>
<feature type="chain" id="PRO_5004191682" evidence="3">
    <location>
        <begin position="27"/>
        <end position="491"/>
    </location>
</feature>
<organism evidence="5 6">
    <name type="scientific">Koribacter versatilis (strain Ellin345)</name>
    <dbReference type="NCBI Taxonomy" id="204669"/>
    <lineage>
        <taxon>Bacteria</taxon>
        <taxon>Pseudomonadati</taxon>
        <taxon>Acidobacteriota</taxon>
        <taxon>Terriglobia</taxon>
        <taxon>Terriglobales</taxon>
        <taxon>Candidatus Korobacteraceae</taxon>
        <taxon>Candidatus Korobacter</taxon>
    </lineage>
</organism>
<evidence type="ECO:0000256" key="1">
    <source>
        <dbReference type="PROSITE-ProRule" id="PRU00339"/>
    </source>
</evidence>
<dbReference type="InterPro" id="IPR036465">
    <property type="entry name" value="vWFA_dom_sf"/>
</dbReference>
<evidence type="ECO:0000259" key="4">
    <source>
        <dbReference type="PROSITE" id="PS50234"/>
    </source>
</evidence>
<dbReference type="InterPro" id="IPR019734">
    <property type="entry name" value="TPR_rpt"/>
</dbReference>
<dbReference type="STRING" id="204669.Acid345_1366"/>
<evidence type="ECO:0000256" key="3">
    <source>
        <dbReference type="SAM" id="SignalP"/>
    </source>
</evidence>
<dbReference type="Gene3D" id="3.40.50.410">
    <property type="entry name" value="von Willebrand factor, type A domain"/>
    <property type="match status" value="1"/>
</dbReference>
<dbReference type="eggNOG" id="COG2304">
    <property type="taxonomic scope" value="Bacteria"/>
</dbReference>
<dbReference type="EMBL" id="CP000360">
    <property type="protein sequence ID" value="ABF40368.1"/>
    <property type="molecule type" value="Genomic_DNA"/>
</dbReference>
<sequence length="491" mass="54298">MSTVSKLRNSVLVFAACMTASGVSLAQNELDLYTTAVRQSRISDRSAWMARFLKEHPQSDLREDALEVLVWDAMESGQRDQSRQYAQELRQIDPHNALAMAVVAETRAETTGRADKKAAAQAFEIAKAGIQVYPQMHRPEGMREGEFILLQRQVVAVLDGEAGLGYLADKDYEAARRYLHEAVAIRPQDPRYLYGLSLALLDGKDAMQQEGYLYLARTVNLTQGTPAGQQIANYAQKRFEKQGGTTASWNEYLAAATTPGMPRRAPATQPEAPIVAKNVPPTRPGVQPQSEPRETNPEEIPQPTFKREYVARTSPVSMGILIQTEHLTKENRRQILDALTDMIRHLRNDDEVFIMAYGKSLQFEQDLTGNPKLLEEAMEQIKAESGTALLDAVGFAAGHLERIATNKNRLLLVISDGRNTPSKDNPLTLSQKLNTVRVDCIGLDVDGDSGRRQLESLAAYSGGQVSFASDTRQLRTAAVQMAEAIGIEFPD</sequence>
<evidence type="ECO:0000313" key="5">
    <source>
        <dbReference type="EMBL" id="ABF40368.1"/>
    </source>
</evidence>
<dbReference type="AlphaFoldDB" id="Q1IRY2"/>
<evidence type="ECO:0000313" key="6">
    <source>
        <dbReference type="Proteomes" id="UP000002432"/>
    </source>
</evidence>
<accession>Q1IRY2</accession>
<feature type="signal peptide" evidence="3">
    <location>
        <begin position="1"/>
        <end position="26"/>
    </location>
</feature>
<keyword evidence="1" id="KW-0802">TPR repeat</keyword>
<feature type="region of interest" description="Disordered" evidence="2">
    <location>
        <begin position="275"/>
        <end position="302"/>
    </location>
</feature>
<dbReference type="KEGG" id="aba:Acid345_1366"/>
<gene>
    <name evidence="5" type="ordered locus">Acid345_1366</name>
</gene>
<dbReference type="CDD" id="cd00198">
    <property type="entry name" value="vWFA"/>
    <property type="match status" value="1"/>
</dbReference>
<dbReference type="PROSITE" id="PS50005">
    <property type="entry name" value="TPR"/>
    <property type="match status" value="1"/>
</dbReference>
<feature type="domain" description="VWFA" evidence="4">
    <location>
        <begin position="320"/>
        <end position="485"/>
    </location>
</feature>
<dbReference type="EnsemblBacteria" id="ABF40368">
    <property type="protein sequence ID" value="ABF40368"/>
    <property type="gene ID" value="Acid345_1366"/>
</dbReference>
<dbReference type="SUPFAM" id="SSF53300">
    <property type="entry name" value="vWA-like"/>
    <property type="match status" value="1"/>
</dbReference>
<dbReference type="SMART" id="SM00327">
    <property type="entry name" value="VWA"/>
    <property type="match status" value="1"/>
</dbReference>
<reference evidence="5 6" key="1">
    <citation type="journal article" date="2009" name="Appl. Environ. Microbiol.">
        <title>Three genomes from the phylum Acidobacteria provide insight into the lifestyles of these microorganisms in soils.</title>
        <authorList>
            <person name="Ward N.L."/>
            <person name="Challacombe J.F."/>
            <person name="Janssen P.H."/>
            <person name="Henrissat B."/>
            <person name="Coutinho P.M."/>
            <person name="Wu M."/>
            <person name="Xie G."/>
            <person name="Haft D.H."/>
            <person name="Sait M."/>
            <person name="Badger J."/>
            <person name="Barabote R.D."/>
            <person name="Bradley B."/>
            <person name="Brettin T.S."/>
            <person name="Brinkac L.M."/>
            <person name="Bruce D."/>
            <person name="Creasy T."/>
            <person name="Daugherty S.C."/>
            <person name="Davidsen T.M."/>
            <person name="DeBoy R.T."/>
            <person name="Detter J.C."/>
            <person name="Dodson R.J."/>
            <person name="Durkin A.S."/>
            <person name="Ganapathy A."/>
            <person name="Gwinn-Giglio M."/>
            <person name="Han C.S."/>
            <person name="Khouri H."/>
            <person name="Kiss H."/>
            <person name="Kothari S.P."/>
            <person name="Madupu R."/>
            <person name="Nelson K.E."/>
            <person name="Nelson W.C."/>
            <person name="Paulsen I."/>
            <person name="Penn K."/>
            <person name="Ren Q."/>
            <person name="Rosovitz M.J."/>
            <person name="Selengut J.D."/>
            <person name="Shrivastava S."/>
            <person name="Sullivan S.A."/>
            <person name="Tapia R."/>
            <person name="Thompson L.S."/>
            <person name="Watkins K.L."/>
            <person name="Yang Q."/>
            <person name="Yu C."/>
            <person name="Zafar N."/>
            <person name="Zhou L."/>
            <person name="Kuske C.R."/>
        </authorList>
    </citation>
    <scope>NUCLEOTIDE SEQUENCE [LARGE SCALE GENOMIC DNA]</scope>
    <source>
        <strain evidence="5 6">Ellin345</strain>
    </source>
</reference>
<name>Q1IRY2_KORVE</name>
<dbReference type="HOGENOM" id="CLU_555261_0_0_0"/>
<dbReference type="InterPro" id="IPR011990">
    <property type="entry name" value="TPR-like_helical_dom_sf"/>
</dbReference>